<dbReference type="Proteomes" id="UP000075714">
    <property type="component" value="Unassembled WGS sequence"/>
</dbReference>
<reference evidence="2" key="1">
    <citation type="journal article" date="2016" name="Nat. Commun.">
        <title>The Gonium pectorale genome demonstrates co-option of cell cycle regulation during the evolution of multicellularity.</title>
        <authorList>
            <person name="Hanschen E.R."/>
            <person name="Marriage T.N."/>
            <person name="Ferris P.J."/>
            <person name="Hamaji T."/>
            <person name="Toyoda A."/>
            <person name="Fujiyama A."/>
            <person name="Neme R."/>
            <person name="Noguchi H."/>
            <person name="Minakuchi Y."/>
            <person name="Suzuki M."/>
            <person name="Kawai-Toyooka H."/>
            <person name="Smith D.R."/>
            <person name="Sparks H."/>
            <person name="Anderson J."/>
            <person name="Bakaric R."/>
            <person name="Luria V."/>
            <person name="Karger A."/>
            <person name="Kirschner M.W."/>
            <person name="Durand P.M."/>
            <person name="Michod R.E."/>
            <person name="Nozaki H."/>
            <person name="Olson B.J."/>
        </authorList>
    </citation>
    <scope>NUCLEOTIDE SEQUENCE [LARGE SCALE GENOMIC DNA]</scope>
    <source>
        <strain evidence="2">NIES-2863</strain>
    </source>
</reference>
<comment type="caution">
    <text evidence="1">The sequence shown here is derived from an EMBL/GenBank/DDBJ whole genome shotgun (WGS) entry which is preliminary data.</text>
</comment>
<evidence type="ECO:0000313" key="1">
    <source>
        <dbReference type="EMBL" id="KXZ51531.1"/>
    </source>
</evidence>
<dbReference type="AlphaFoldDB" id="A0A150GNZ8"/>
<proteinExistence type="predicted"/>
<evidence type="ECO:0000313" key="2">
    <source>
        <dbReference type="Proteomes" id="UP000075714"/>
    </source>
</evidence>
<protein>
    <submittedName>
        <fullName evidence="1">Uncharacterized protein</fullName>
    </submittedName>
</protein>
<accession>A0A150GNZ8</accession>
<dbReference type="OrthoDB" id="554472at2759"/>
<sequence length="163" mass="17168">MASTGCNVSDTDLGDAFCTLSKAANLLESTDSPGERQLEAKVDQLSADLVAVKAEVKADMASMMSMLVGIKAGQGNVAHRNMNGNSRMLEHALEPLMAEAGENVGKYPEQAVPFPATLAVLTTLSNAQLDNLQQFYGREFKGVSIAARQTAFAAFIGALSARS</sequence>
<name>A0A150GNZ8_GONPE</name>
<gene>
    <name evidence="1" type="ORF">GPECTOR_12g494</name>
</gene>
<organism evidence="1 2">
    <name type="scientific">Gonium pectorale</name>
    <name type="common">Green alga</name>
    <dbReference type="NCBI Taxonomy" id="33097"/>
    <lineage>
        <taxon>Eukaryota</taxon>
        <taxon>Viridiplantae</taxon>
        <taxon>Chlorophyta</taxon>
        <taxon>core chlorophytes</taxon>
        <taxon>Chlorophyceae</taxon>
        <taxon>CS clade</taxon>
        <taxon>Chlamydomonadales</taxon>
        <taxon>Volvocaceae</taxon>
        <taxon>Gonium</taxon>
    </lineage>
</organism>
<keyword evidence="2" id="KW-1185">Reference proteome</keyword>
<dbReference type="EMBL" id="LSYV01000013">
    <property type="protein sequence ID" value="KXZ51531.1"/>
    <property type="molecule type" value="Genomic_DNA"/>
</dbReference>